<accession>A0A914CRA4</accession>
<dbReference type="InterPro" id="IPR000432">
    <property type="entry name" value="DNA_mismatch_repair_MutS_C"/>
</dbReference>
<dbReference type="GO" id="GO:0006298">
    <property type="term" value="P:mismatch repair"/>
    <property type="evidence" value="ECO:0007669"/>
    <property type="project" value="InterPro"/>
</dbReference>
<evidence type="ECO:0000259" key="6">
    <source>
        <dbReference type="PROSITE" id="PS00486"/>
    </source>
</evidence>
<dbReference type="SMART" id="SM00533">
    <property type="entry name" value="MUTSd"/>
    <property type="match status" value="1"/>
</dbReference>
<dbReference type="PIRSF" id="PIRSF005813">
    <property type="entry name" value="MSH2"/>
    <property type="match status" value="1"/>
</dbReference>
<dbReference type="InterPro" id="IPR036187">
    <property type="entry name" value="DNA_mismatch_repair_MutS_sf"/>
</dbReference>
<dbReference type="SMART" id="SM00534">
    <property type="entry name" value="MUTSac"/>
    <property type="match status" value="1"/>
</dbReference>
<dbReference type="GO" id="GO:0140664">
    <property type="term" value="F:ATP-dependent DNA damage sensor activity"/>
    <property type="evidence" value="ECO:0007669"/>
    <property type="project" value="InterPro"/>
</dbReference>
<feature type="domain" description="DNA mismatch repair proteins mutS family" evidence="6">
    <location>
        <begin position="660"/>
        <end position="676"/>
    </location>
</feature>
<dbReference type="SUPFAM" id="SSF52540">
    <property type="entry name" value="P-loop containing nucleoside triphosphate hydrolases"/>
    <property type="match status" value="1"/>
</dbReference>
<dbReference type="Gene3D" id="1.10.1420.10">
    <property type="match status" value="2"/>
</dbReference>
<evidence type="ECO:0000313" key="8">
    <source>
        <dbReference type="WBParaSite" id="ACRNAN_scaffold1359.g7373.t1"/>
    </source>
</evidence>
<name>A0A914CRA4_9BILA</name>
<dbReference type="GO" id="GO:0007131">
    <property type="term" value="P:reciprocal meiotic recombination"/>
    <property type="evidence" value="ECO:0007669"/>
    <property type="project" value="TreeGrafter"/>
</dbReference>
<dbReference type="AlphaFoldDB" id="A0A914CRA4"/>
<reference evidence="8" key="1">
    <citation type="submission" date="2022-11" db="UniProtKB">
        <authorList>
            <consortium name="WormBaseParasite"/>
        </authorList>
    </citation>
    <scope>IDENTIFICATION</scope>
</reference>
<dbReference type="Gene3D" id="3.40.50.300">
    <property type="entry name" value="P-loop containing nucleotide triphosphate hydrolases"/>
    <property type="match status" value="1"/>
</dbReference>
<keyword evidence="7" id="KW-1185">Reference proteome</keyword>
<sequence>MKRPRKADDETLNVEGFQQNVSINTSKSGMPKYKIKINTLNTRTPKNTTGSTNSVTIVALMEGRGTDRGQIGIASMDLRHSELSICEFYDTNAYTLLKVRLHILDPVEIILPEYPTEKNNPTKLLVDMIQTMFTNVTVVPLQRRYFNDARGIELIKQLAAPGCSNFETSMIKKYYCMASAAALIKYIEYIQNVLFAQNSLKVTYESVEDSCLIDVSTWKNLDLILLNKRHVKGEYNSLFEILNLCQTPGGMRTLRSCLLSPSANVDTINARLDAIEELVKNQSMLERLRSLMTNLHDLQQILTLCVHITPLEISNNEETKKSIRSKILQVIQLKALLSVVGSLSSVIEYTKCPILQDNRKRLEDERLREAADFINDQIDDAVLLKKQRGSVGAKYSVIFAVREGRHVLLDLSRRAYQELIVHLTQVAASEIAQIPGAQLNYSFSRGYHLTLNAAEPYSVNLPSQCMHIVRNRASVTFTTRSLIKYNDRLIQAETEVLMKSNHVVVQLIESIRKFLPALYNAVEYISFLDFITSLAVYSATVPTVRPIFSTQMVIKQGRHPILDYKHDVIPNDTYVVSDARFLIITGPNMAGKSTYMKQVCLLQILAQIGCKVPADFAMFVPMRQIFSRVGHNDDLSRNLSAFALEMSEMSVILQNITEHSFIIIDELARSTSTEEGMGICYAICESLIKSKAFVFFATHFLDISLLELNFSAVQNFHFAIETRKDEDGSEVLVPSHVLYKGMYRGPLYGLELAELTTLPETILLNAREMATRLRAAVETQHSKVDDPEMERRRLAHLAHRIIHLFSLTDTTSKQSLAQYLKHLRDGTKEGIF</sequence>
<dbReference type="FunFam" id="3.40.50.300:FF:000870">
    <property type="entry name" value="MutS protein homolog 4"/>
    <property type="match status" value="1"/>
</dbReference>
<dbReference type="PANTHER" id="PTHR11361">
    <property type="entry name" value="DNA MISMATCH REPAIR PROTEIN MUTS FAMILY MEMBER"/>
    <property type="match status" value="1"/>
</dbReference>
<dbReference type="Pfam" id="PF05192">
    <property type="entry name" value="MutS_III"/>
    <property type="match status" value="1"/>
</dbReference>
<dbReference type="PROSITE" id="PS00486">
    <property type="entry name" value="DNA_MISMATCH_REPAIR_2"/>
    <property type="match status" value="1"/>
</dbReference>
<dbReference type="SUPFAM" id="SSF53150">
    <property type="entry name" value="DNA repair protein MutS, domain II"/>
    <property type="match status" value="1"/>
</dbReference>
<keyword evidence="4" id="KW-0238">DNA-binding</keyword>
<dbReference type="GO" id="GO:0030983">
    <property type="term" value="F:mismatched DNA binding"/>
    <property type="evidence" value="ECO:0007669"/>
    <property type="project" value="InterPro"/>
</dbReference>
<dbReference type="PANTHER" id="PTHR11361:SF21">
    <property type="entry name" value="MUTS PROTEIN HOMOLOG 4"/>
    <property type="match status" value="1"/>
</dbReference>
<keyword evidence="3" id="KW-0067">ATP-binding</keyword>
<evidence type="ECO:0000313" key="7">
    <source>
        <dbReference type="Proteomes" id="UP000887540"/>
    </source>
</evidence>
<evidence type="ECO:0000256" key="3">
    <source>
        <dbReference type="ARBA" id="ARBA00022840"/>
    </source>
</evidence>
<dbReference type="InterPro" id="IPR007860">
    <property type="entry name" value="DNA_mmatch_repair_MutS_con_dom"/>
</dbReference>
<organism evidence="7 8">
    <name type="scientific">Acrobeloides nanus</name>
    <dbReference type="NCBI Taxonomy" id="290746"/>
    <lineage>
        <taxon>Eukaryota</taxon>
        <taxon>Metazoa</taxon>
        <taxon>Ecdysozoa</taxon>
        <taxon>Nematoda</taxon>
        <taxon>Chromadorea</taxon>
        <taxon>Rhabditida</taxon>
        <taxon>Tylenchina</taxon>
        <taxon>Cephalobomorpha</taxon>
        <taxon>Cephaloboidea</taxon>
        <taxon>Cephalobidae</taxon>
        <taxon>Acrobeloides</taxon>
    </lineage>
</organism>
<dbReference type="Pfam" id="PF00488">
    <property type="entry name" value="MutS_V"/>
    <property type="match status" value="1"/>
</dbReference>
<dbReference type="SUPFAM" id="SSF48334">
    <property type="entry name" value="DNA repair protein MutS, domain III"/>
    <property type="match status" value="1"/>
</dbReference>
<comment type="similarity">
    <text evidence="1">Belongs to the DNA mismatch repair MutS family.</text>
</comment>
<dbReference type="InterPro" id="IPR011184">
    <property type="entry name" value="DNA_mismatch_repair_Msh2"/>
</dbReference>
<dbReference type="GO" id="GO:0005524">
    <property type="term" value="F:ATP binding"/>
    <property type="evidence" value="ECO:0007669"/>
    <property type="project" value="UniProtKB-KW"/>
</dbReference>
<evidence type="ECO:0000256" key="4">
    <source>
        <dbReference type="ARBA" id="ARBA00023125"/>
    </source>
</evidence>
<evidence type="ECO:0000256" key="1">
    <source>
        <dbReference type="ARBA" id="ARBA00006271"/>
    </source>
</evidence>
<dbReference type="InterPro" id="IPR045076">
    <property type="entry name" value="MutS"/>
</dbReference>
<keyword evidence="5" id="KW-0469">Meiosis</keyword>
<dbReference type="WBParaSite" id="ACRNAN_scaffold1359.g7373.t1">
    <property type="protein sequence ID" value="ACRNAN_scaffold1359.g7373.t1"/>
    <property type="gene ID" value="ACRNAN_scaffold1359.g7373"/>
</dbReference>
<evidence type="ECO:0000256" key="2">
    <source>
        <dbReference type="ARBA" id="ARBA00022741"/>
    </source>
</evidence>
<proteinExistence type="inferred from homology"/>
<dbReference type="Gene3D" id="3.30.420.110">
    <property type="entry name" value="MutS, connector domain"/>
    <property type="match status" value="1"/>
</dbReference>
<keyword evidence="2" id="KW-0547">Nucleotide-binding</keyword>
<dbReference type="GO" id="GO:0005634">
    <property type="term" value="C:nucleus"/>
    <property type="evidence" value="ECO:0007669"/>
    <property type="project" value="TreeGrafter"/>
</dbReference>
<evidence type="ECO:0000256" key="5">
    <source>
        <dbReference type="ARBA" id="ARBA00023254"/>
    </source>
</evidence>
<dbReference type="InterPro" id="IPR036678">
    <property type="entry name" value="MutS_con_dom_sf"/>
</dbReference>
<dbReference type="Proteomes" id="UP000887540">
    <property type="component" value="Unplaced"/>
</dbReference>
<protein>
    <submittedName>
        <fullName evidence="8">DNA mismatch repair proteins mutS family domain-containing protein</fullName>
    </submittedName>
</protein>
<dbReference type="Pfam" id="PF05188">
    <property type="entry name" value="MutS_II"/>
    <property type="match status" value="1"/>
</dbReference>
<dbReference type="InterPro" id="IPR007696">
    <property type="entry name" value="DNA_mismatch_repair_MutS_core"/>
</dbReference>
<dbReference type="FunFam" id="3.30.420.110:FF:000003">
    <property type="entry name" value="mutS protein homolog 4"/>
    <property type="match status" value="1"/>
</dbReference>
<dbReference type="InterPro" id="IPR027417">
    <property type="entry name" value="P-loop_NTPase"/>
</dbReference>